<dbReference type="EMBL" id="JAAXOP010000003">
    <property type="protein sequence ID" value="NKY50179.1"/>
    <property type="molecule type" value="Genomic_DNA"/>
</dbReference>
<evidence type="ECO:0000313" key="1">
    <source>
        <dbReference type="EMBL" id="NKY50179.1"/>
    </source>
</evidence>
<dbReference type="Proteomes" id="UP000565711">
    <property type="component" value="Unassembled WGS sequence"/>
</dbReference>
<proteinExistence type="predicted"/>
<organism evidence="1 2">
    <name type="scientific">Nocardia vermiculata</name>
    <dbReference type="NCBI Taxonomy" id="257274"/>
    <lineage>
        <taxon>Bacteria</taxon>
        <taxon>Bacillati</taxon>
        <taxon>Actinomycetota</taxon>
        <taxon>Actinomycetes</taxon>
        <taxon>Mycobacteriales</taxon>
        <taxon>Nocardiaceae</taxon>
        <taxon>Nocardia</taxon>
    </lineage>
</organism>
<evidence type="ECO:0000313" key="2">
    <source>
        <dbReference type="Proteomes" id="UP000565711"/>
    </source>
</evidence>
<name>A0A846Y0U2_9NOCA</name>
<accession>A0A846Y0U2</accession>
<dbReference type="RefSeq" id="WP_067870796.1">
    <property type="nucleotide sequence ID" value="NZ_JAAXOP010000003.1"/>
</dbReference>
<reference evidence="1 2" key="1">
    <citation type="submission" date="2020-04" db="EMBL/GenBank/DDBJ databases">
        <title>MicrobeNet Type strains.</title>
        <authorList>
            <person name="Nicholson A.C."/>
        </authorList>
    </citation>
    <scope>NUCLEOTIDE SEQUENCE [LARGE SCALE GENOMIC DNA]</scope>
    <source>
        <strain evidence="1 2">JCM 12354</strain>
    </source>
</reference>
<protein>
    <submittedName>
        <fullName evidence="1">Uncharacterized protein</fullName>
    </submittedName>
</protein>
<comment type="caution">
    <text evidence="1">The sequence shown here is derived from an EMBL/GenBank/DDBJ whole genome shotgun (WGS) entry which is preliminary data.</text>
</comment>
<keyword evidence="2" id="KW-1185">Reference proteome</keyword>
<sequence length="60" mass="6889">MIALGWVTVIALPLAVLTWAMFWPQPIPPERSVEGIRRRIEAEDAMQPVRNPQRRTGRIP</sequence>
<gene>
    <name evidence="1" type="ORF">HGA08_08160</name>
</gene>
<dbReference type="AlphaFoldDB" id="A0A846Y0U2"/>